<feature type="short sequence motif" description="Meso-diaminopimelate recognition motif" evidence="7">
    <location>
        <begin position="420"/>
        <end position="423"/>
    </location>
</feature>
<feature type="domain" description="Mur ligase N-terminal catalytic" evidence="9">
    <location>
        <begin position="32"/>
        <end position="106"/>
    </location>
</feature>
<evidence type="ECO:0000256" key="4">
    <source>
        <dbReference type="ARBA" id="ARBA00022984"/>
    </source>
</evidence>
<keyword evidence="7" id="KW-0067">ATP-binding</keyword>
<evidence type="ECO:0000256" key="1">
    <source>
        <dbReference type="ARBA" id="ARBA00005898"/>
    </source>
</evidence>
<dbReference type="SUPFAM" id="SSF53623">
    <property type="entry name" value="MurD-like peptide ligases, catalytic domain"/>
    <property type="match status" value="1"/>
</dbReference>
<dbReference type="STRING" id="698738.OLEAN_C30120"/>
<feature type="binding site" evidence="7">
    <location>
        <begin position="167"/>
        <end position="168"/>
    </location>
    <ligand>
        <name>UDP-N-acetyl-alpha-D-muramoyl-L-alanyl-D-glutamate</name>
        <dbReference type="ChEBI" id="CHEBI:83900"/>
    </ligand>
</feature>
<dbReference type="GO" id="GO:0009252">
    <property type="term" value="P:peptidoglycan biosynthetic process"/>
    <property type="evidence" value="ECO:0007669"/>
    <property type="project" value="UniProtKB-UniRule"/>
</dbReference>
<evidence type="ECO:0000256" key="2">
    <source>
        <dbReference type="ARBA" id="ARBA00022618"/>
    </source>
</evidence>
<dbReference type="Proteomes" id="UP000032749">
    <property type="component" value="Chromosome"/>
</dbReference>
<dbReference type="Gene3D" id="3.40.1190.10">
    <property type="entry name" value="Mur-like, catalytic domain"/>
    <property type="match status" value="1"/>
</dbReference>
<feature type="binding site" evidence="7">
    <location>
        <begin position="420"/>
        <end position="423"/>
    </location>
    <ligand>
        <name>meso-2,6-diaminopimelate</name>
        <dbReference type="ChEBI" id="CHEBI:57791"/>
    </ligand>
</feature>
<keyword evidence="7" id="KW-0547">Nucleotide-binding</keyword>
<keyword evidence="7" id="KW-0460">Magnesium</keyword>
<feature type="binding site" evidence="7">
    <location>
        <position position="477"/>
    </location>
    <ligand>
        <name>meso-2,6-diaminopimelate</name>
        <dbReference type="ChEBI" id="CHEBI:57791"/>
    </ligand>
</feature>
<feature type="binding site" evidence="7">
    <location>
        <position position="200"/>
    </location>
    <ligand>
        <name>UDP-N-acetyl-alpha-D-muramoyl-L-alanyl-D-glutamate</name>
        <dbReference type="ChEBI" id="CHEBI:83900"/>
    </ligand>
</feature>
<dbReference type="NCBIfam" id="TIGR01085">
    <property type="entry name" value="murE"/>
    <property type="match status" value="1"/>
</dbReference>
<dbReference type="NCBIfam" id="NF001126">
    <property type="entry name" value="PRK00139.1-4"/>
    <property type="match status" value="1"/>
</dbReference>
<organism evidence="12 13">
    <name type="scientific">Oleispira antarctica RB-8</name>
    <dbReference type="NCBI Taxonomy" id="698738"/>
    <lineage>
        <taxon>Bacteria</taxon>
        <taxon>Pseudomonadati</taxon>
        <taxon>Pseudomonadota</taxon>
        <taxon>Gammaproteobacteria</taxon>
        <taxon>Oceanospirillales</taxon>
        <taxon>Oceanospirillaceae</taxon>
        <taxon>Oleispira</taxon>
    </lineage>
</organism>
<dbReference type="InterPro" id="IPR036565">
    <property type="entry name" value="Mur-like_cat_sf"/>
</dbReference>
<dbReference type="GO" id="GO:0008765">
    <property type="term" value="F:UDP-N-acetylmuramoylalanyl-D-glutamate-2,6-diaminopimelate ligase activity"/>
    <property type="evidence" value="ECO:0007669"/>
    <property type="project" value="UniProtKB-UniRule"/>
</dbReference>
<evidence type="ECO:0000256" key="3">
    <source>
        <dbReference type="ARBA" id="ARBA00022960"/>
    </source>
</evidence>
<keyword evidence="3 7" id="KW-0133">Cell shape</keyword>
<keyword evidence="5 7" id="KW-0131">Cell cycle</keyword>
<evidence type="ECO:0000313" key="12">
    <source>
        <dbReference type="EMBL" id="CCK77188.1"/>
    </source>
</evidence>
<dbReference type="AlphaFoldDB" id="R4YTP0"/>
<dbReference type="HOGENOM" id="CLU_022291_3_2_6"/>
<dbReference type="Pfam" id="PF01225">
    <property type="entry name" value="Mur_ligase"/>
    <property type="match status" value="1"/>
</dbReference>
<accession>R4YTP0</accession>
<dbReference type="PATRIC" id="fig|698738.3.peg.3127"/>
<comment type="PTM">
    <text evidence="7">Carboxylation is probably crucial for Mg(2+) binding and, consequently, for the gamma-phosphate positioning of ATP.</text>
</comment>
<dbReference type="GO" id="GO:0008360">
    <property type="term" value="P:regulation of cell shape"/>
    <property type="evidence" value="ECO:0007669"/>
    <property type="project" value="UniProtKB-KW"/>
</dbReference>
<dbReference type="InterPro" id="IPR004101">
    <property type="entry name" value="Mur_ligase_C"/>
</dbReference>
<dbReference type="InterPro" id="IPR013221">
    <property type="entry name" value="Mur_ligase_cen"/>
</dbReference>
<dbReference type="KEGG" id="oai:OLEAN_C30120"/>
<dbReference type="InterPro" id="IPR000713">
    <property type="entry name" value="Mur_ligase_N"/>
</dbReference>
<keyword evidence="7" id="KW-0963">Cytoplasm</keyword>
<dbReference type="GO" id="GO:0005737">
    <property type="term" value="C:cytoplasm"/>
    <property type="evidence" value="ECO:0007669"/>
    <property type="project" value="UniProtKB-SubCell"/>
</dbReference>
<evidence type="ECO:0000259" key="10">
    <source>
        <dbReference type="Pfam" id="PF02875"/>
    </source>
</evidence>
<evidence type="ECO:0000256" key="5">
    <source>
        <dbReference type="ARBA" id="ARBA00023306"/>
    </source>
</evidence>
<dbReference type="PANTHER" id="PTHR23135">
    <property type="entry name" value="MUR LIGASE FAMILY MEMBER"/>
    <property type="match status" value="1"/>
</dbReference>
<dbReference type="EC" id="6.3.2.13" evidence="7"/>
<dbReference type="InterPro" id="IPR036615">
    <property type="entry name" value="Mur_ligase_C_dom_sf"/>
</dbReference>
<comment type="subcellular location">
    <subcellularLocation>
        <location evidence="7 8">Cytoplasm</location>
    </subcellularLocation>
</comment>
<reference evidence="12 13" key="1">
    <citation type="journal article" date="2013" name="Nat. Commun.">
        <title>Genome sequence and functional genomic analysis of the oil-degrading bacterium Oleispira antarctica.</title>
        <authorList>
            <person name="Kube M."/>
            <person name="Chernikova T.N."/>
            <person name="Al-Ramahi Y."/>
            <person name="Beloqui A."/>
            <person name="Lopez-Cortez N."/>
            <person name="Guazzaroni M.E."/>
            <person name="Heipieper H.J."/>
            <person name="Klages S."/>
            <person name="Kotsyurbenko O.R."/>
            <person name="Langer I."/>
            <person name="Nechitaylo T.Y."/>
            <person name="Lunsdorf H."/>
            <person name="Fernandez M."/>
            <person name="Juarez S."/>
            <person name="Ciordia S."/>
            <person name="Singer A."/>
            <person name="Kagan O."/>
            <person name="Egorova O."/>
            <person name="Petit P.A."/>
            <person name="Stogios P."/>
            <person name="Kim Y."/>
            <person name="Tchigvintsev A."/>
            <person name="Flick R."/>
            <person name="Denaro R."/>
            <person name="Genovese M."/>
            <person name="Albar J.P."/>
            <person name="Reva O.N."/>
            <person name="Martinez-Gomariz M."/>
            <person name="Tran H."/>
            <person name="Ferrer M."/>
            <person name="Savchenko A."/>
            <person name="Yakunin A.F."/>
            <person name="Yakimov M.M."/>
            <person name="Golyshina O.V."/>
            <person name="Reinhardt R."/>
            <person name="Golyshin P.N."/>
        </authorList>
    </citation>
    <scope>NUCLEOTIDE SEQUENCE [LARGE SCALE GENOMIC DNA]</scope>
</reference>
<name>R4YTP0_OLEAN</name>
<evidence type="ECO:0000313" key="13">
    <source>
        <dbReference type="Proteomes" id="UP000032749"/>
    </source>
</evidence>
<dbReference type="GO" id="GO:0071555">
    <property type="term" value="P:cell wall organization"/>
    <property type="evidence" value="ECO:0007669"/>
    <property type="project" value="UniProtKB-KW"/>
</dbReference>
<dbReference type="SUPFAM" id="SSF53244">
    <property type="entry name" value="MurD-like peptide ligases, peptide-binding domain"/>
    <property type="match status" value="1"/>
</dbReference>
<dbReference type="GO" id="GO:0005524">
    <property type="term" value="F:ATP binding"/>
    <property type="evidence" value="ECO:0007669"/>
    <property type="project" value="UniProtKB-UniRule"/>
</dbReference>
<comment type="pathway">
    <text evidence="7 8">Cell wall biogenesis; peptidoglycan biosynthesis.</text>
</comment>
<dbReference type="Pfam" id="PF02875">
    <property type="entry name" value="Mur_ligase_C"/>
    <property type="match status" value="1"/>
</dbReference>
<keyword evidence="7 12" id="KW-0436">Ligase</keyword>
<feature type="binding site" evidence="7">
    <location>
        <position position="202"/>
    </location>
    <ligand>
        <name>UDP-N-acetyl-alpha-D-muramoyl-L-alanyl-D-glutamate</name>
        <dbReference type="ChEBI" id="CHEBI:83900"/>
    </ligand>
</feature>
<proteinExistence type="inferred from homology"/>
<dbReference type="Pfam" id="PF08245">
    <property type="entry name" value="Mur_ligase_M"/>
    <property type="match status" value="1"/>
</dbReference>
<dbReference type="PANTHER" id="PTHR23135:SF4">
    <property type="entry name" value="UDP-N-ACETYLMURAMOYL-L-ALANYL-D-GLUTAMATE--2,6-DIAMINOPIMELATE LIGASE MURE HOMOLOG, CHLOROPLASTIC"/>
    <property type="match status" value="1"/>
</dbReference>
<feature type="binding site" evidence="7">
    <location>
        <position position="194"/>
    </location>
    <ligand>
        <name>UDP-N-acetyl-alpha-D-muramoyl-L-alanyl-D-glutamate</name>
        <dbReference type="ChEBI" id="CHEBI:83900"/>
    </ligand>
</feature>
<feature type="binding site" evidence="7">
    <location>
        <position position="396"/>
    </location>
    <ligand>
        <name>meso-2,6-diaminopimelate</name>
        <dbReference type="ChEBI" id="CHEBI:57791"/>
    </ligand>
</feature>
<feature type="binding site" evidence="7">
    <location>
        <position position="166"/>
    </location>
    <ligand>
        <name>UDP-N-acetyl-alpha-D-muramoyl-L-alanyl-D-glutamate</name>
        <dbReference type="ChEBI" id="CHEBI:83900"/>
    </ligand>
</feature>
<evidence type="ECO:0000259" key="9">
    <source>
        <dbReference type="Pfam" id="PF01225"/>
    </source>
</evidence>
<evidence type="ECO:0000259" key="11">
    <source>
        <dbReference type="Pfam" id="PF08245"/>
    </source>
</evidence>
<keyword evidence="13" id="KW-1185">Reference proteome</keyword>
<comment type="catalytic activity">
    <reaction evidence="7">
        <text>UDP-N-acetyl-alpha-D-muramoyl-L-alanyl-D-glutamate + meso-2,6-diaminopimelate + ATP = UDP-N-acetyl-alpha-D-muramoyl-L-alanyl-gamma-D-glutamyl-meso-2,6-diaminopimelate + ADP + phosphate + H(+)</text>
        <dbReference type="Rhea" id="RHEA:23676"/>
        <dbReference type="ChEBI" id="CHEBI:15378"/>
        <dbReference type="ChEBI" id="CHEBI:30616"/>
        <dbReference type="ChEBI" id="CHEBI:43474"/>
        <dbReference type="ChEBI" id="CHEBI:57791"/>
        <dbReference type="ChEBI" id="CHEBI:83900"/>
        <dbReference type="ChEBI" id="CHEBI:83905"/>
        <dbReference type="ChEBI" id="CHEBI:456216"/>
        <dbReference type="EC" id="6.3.2.13"/>
    </reaction>
</comment>
<feature type="domain" description="Mur ligase central" evidence="11">
    <location>
        <begin position="123"/>
        <end position="323"/>
    </location>
</feature>
<dbReference type="Gene3D" id="3.90.190.20">
    <property type="entry name" value="Mur ligase, C-terminal domain"/>
    <property type="match status" value="1"/>
</dbReference>
<dbReference type="HAMAP" id="MF_00208">
    <property type="entry name" value="MurE"/>
    <property type="match status" value="1"/>
</dbReference>
<keyword evidence="2 7" id="KW-0132">Cell division</keyword>
<dbReference type="InterPro" id="IPR035911">
    <property type="entry name" value="MurE/MurF_N"/>
</dbReference>
<sequence length="517" mass="56727">MNLIQLLAPYIGTNAERPEQVALSTNIPDVNIQGLVTDNRDVKVGDCFIALAGITQHGKVFIDDAIAHGAVAVLLDVEENPSITYRSDTPIIAIRNLKAYVNKILIDFYQLSSTAFDMRLMSVTGTNGKSSITRFAAQMSHSLQQSTGLMGTLGFGVWPNITESKNTTPELAVLLRQFAMMKTQGAKQVAMEVSSHGIEQKRIEGLTFETAVFSNLSQDHLDYHGDMESYFSIKRELFLLPKLQYAIINADDEYGQRLLADEKISAKKISYGFSKTADVRVVDWVMHSASIDASITSPWGDASFTINMVGDFNLANVLAAISMLAVDEKFSFAEIINSIECITAAPGRMQVYIKENCANAVVDFAHTPDALENVLATLKKQTQGRLAVVFGCGGNRDAGKRPQMTRIAQAFADRIVLTADNPRKENLQNIIKDMQSDLDISNPTLITIELDRKKAIELVLAELNNNDLLLIAGKGHEAYQDIDGVKISYSDEATLLSLGYQNIAQHAASIELIKEAL</sequence>
<feature type="binding site" evidence="7">
    <location>
        <begin position="125"/>
        <end position="131"/>
    </location>
    <ligand>
        <name>ATP</name>
        <dbReference type="ChEBI" id="CHEBI:30616"/>
    </ligand>
</feature>
<comment type="function">
    <text evidence="7">Catalyzes the addition of meso-diaminopimelic acid to the nucleotide precursor UDP-N-acetylmuramoyl-L-alanyl-D-glutamate (UMAG) in the biosynthesis of bacterial cell-wall peptidoglycan.</text>
</comment>
<dbReference type="Gene3D" id="3.40.1390.10">
    <property type="entry name" value="MurE/MurF, N-terminal domain"/>
    <property type="match status" value="1"/>
</dbReference>
<evidence type="ECO:0000256" key="8">
    <source>
        <dbReference type="RuleBase" id="RU004135"/>
    </source>
</evidence>
<keyword evidence="6 7" id="KW-0961">Cell wall biogenesis/degradation</keyword>
<gene>
    <name evidence="7 12" type="primary">murE</name>
    <name evidence="12" type="ORF">OLEAN_C30120</name>
</gene>
<comment type="similarity">
    <text evidence="1 7">Belongs to the MurCDEF family. MurE subfamily.</text>
</comment>
<dbReference type="InterPro" id="IPR005761">
    <property type="entry name" value="UDP-N-AcMur-Glu-dNH2Pim_ligase"/>
</dbReference>
<feature type="binding site" evidence="7">
    <location>
        <position position="473"/>
    </location>
    <ligand>
        <name>meso-2,6-diaminopimelate</name>
        <dbReference type="ChEBI" id="CHEBI:57791"/>
    </ligand>
</feature>
<comment type="cofactor">
    <cofactor evidence="7">
        <name>Mg(2+)</name>
        <dbReference type="ChEBI" id="CHEBI:18420"/>
    </cofactor>
</comment>
<dbReference type="GO" id="GO:0000287">
    <property type="term" value="F:magnesium ion binding"/>
    <property type="evidence" value="ECO:0007669"/>
    <property type="project" value="UniProtKB-UniRule"/>
</dbReference>
<dbReference type="EMBL" id="FO203512">
    <property type="protein sequence ID" value="CCK77188.1"/>
    <property type="molecule type" value="Genomic_DNA"/>
</dbReference>
<comment type="caution">
    <text evidence="7">Lacks conserved residue(s) required for the propagation of feature annotation.</text>
</comment>
<feature type="modified residue" description="N6-carboxylysine" evidence="7">
    <location>
        <position position="234"/>
    </location>
</feature>
<evidence type="ECO:0000256" key="6">
    <source>
        <dbReference type="ARBA" id="ARBA00023316"/>
    </source>
</evidence>
<feature type="domain" description="Mur ligase C-terminal" evidence="10">
    <location>
        <begin position="347"/>
        <end position="475"/>
    </location>
</feature>
<protein>
    <recommendedName>
        <fullName evidence="7">UDP-N-acetylmuramoyl-L-alanyl-D-glutamate--2,6-diaminopimelate ligase</fullName>
        <ecNumber evidence="7">6.3.2.13</ecNumber>
    </recommendedName>
    <alternativeName>
        <fullName evidence="7">Meso-A2pm-adding enzyme</fullName>
    </alternativeName>
    <alternativeName>
        <fullName evidence="7">Meso-diaminopimelate-adding enzyme</fullName>
    </alternativeName>
    <alternativeName>
        <fullName evidence="7">UDP-MurNAc-L-Ala-D-Glu:meso-diaminopimelate ligase</fullName>
    </alternativeName>
    <alternativeName>
        <fullName evidence="7">UDP-MurNAc-tripeptide synthetase</fullName>
    </alternativeName>
    <alternativeName>
        <fullName evidence="7">UDP-N-acetylmuramyl-tripeptide synthetase</fullName>
    </alternativeName>
</protein>
<evidence type="ECO:0000256" key="7">
    <source>
        <dbReference type="HAMAP-Rule" id="MF_00208"/>
    </source>
</evidence>
<dbReference type="UniPathway" id="UPA00219"/>
<dbReference type="GO" id="GO:0051301">
    <property type="term" value="P:cell division"/>
    <property type="evidence" value="ECO:0007669"/>
    <property type="project" value="UniProtKB-KW"/>
</dbReference>
<dbReference type="SUPFAM" id="SSF63418">
    <property type="entry name" value="MurE/MurF N-terminal domain"/>
    <property type="match status" value="1"/>
</dbReference>
<dbReference type="OrthoDB" id="9800958at2"/>
<keyword evidence="4 7" id="KW-0573">Peptidoglycan synthesis</keyword>